<evidence type="ECO:0000259" key="1">
    <source>
        <dbReference type="PROSITE" id="PS51284"/>
    </source>
</evidence>
<dbReference type="Gene3D" id="2.60.120.260">
    <property type="entry name" value="Galactose-binding domain-like"/>
    <property type="match status" value="1"/>
</dbReference>
<dbReference type="PANTHER" id="PTHR46654:SF1">
    <property type="entry name" value="E3 UBIQUITIN-PROTEIN LIGASE HECTD3"/>
    <property type="match status" value="1"/>
</dbReference>
<feature type="domain" description="DOC" evidence="1">
    <location>
        <begin position="169"/>
        <end position="349"/>
    </location>
</feature>
<proteinExistence type="predicted"/>
<name>A0A803W0X3_FICAL</name>
<dbReference type="GeneTree" id="ENSGT00940000159923"/>
<keyword evidence="3" id="KW-1185">Reference proteome</keyword>
<dbReference type="GO" id="GO:0004842">
    <property type="term" value="F:ubiquitin-protein transferase activity"/>
    <property type="evidence" value="ECO:0007669"/>
    <property type="project" value="InterPro"/>
</dbReference>
<dbReference type="Proteomes" id="UP000016665">
    <property type="component" value="Chromosome 8"/>
</dbReference>
<dbReference type="InterPro" id="IPR004939">
    <property type="entry name" value="APC_su10/DOC_dom"/>
</dbReference>
<evidence type="ECO:0000313" key="2">
    <source>
        <dbReference type="Ensembl" id="ENSFALP00000028629.1"/>
    </source>
</evidence>
<dbReference type="Pfam" id="PF03256">
    <property type="entry name" value="ANAPC10"/>
    <property type="match status" value="1"/>
</dbReference>
<reference evidence="2" key="2">
    <citation type="submission" date="2025-08" db="UniProtKB">
        <authorList>
            <consortium name="Ensembl"/>
        </authorList>
    </citation>
    <scope>IDENTIFICATION</scope>
</reference>
<organism evidence="2 3">
    <name type="scientific">Ficedula albicollis</name>
    <name type="common">Collared flycatcher</name>
    <name type="synonym">Muscicapa albicollis</name>
    <dbReference type="NCBI Taxonomy" id="59894"/>
    <lineage>
        <taxon>Eukaryota</taxon>
        <taxon>Metazoa</taxon>
        <taxon>Chordata</taxon>
        <taxon>Craniata</taxon>
        <taxon>Vertebrata</taxon>
        <taxon>Euteleostomi</taxon>
        <taxon>Archelosauria</taxon>
        <taxon>Archosauria</taxon>
        <taxon>Dinosauria</taxon>
        <taxon>Saurischia</taxon>
        <taxon>Theropoda</taxon>
        <taxon>Coelurosauria</taxon>
        <taxon>Aves</taxon>
        <taxon>Neognathae</taxon>
        <taxon>Neoaves</taxon>
        <taxon>Telluraves</taxon>
        <taxon>Australaves</taxon>
        <taxon>Passeriformes</taxon>
        <taxon>Muscicapidae</taxon>
        <taxon>Ficedula</taxon>
    </lineage>
</organism>
<reference evidence="2" key="3">
    <citation type="submission" date="2025-09" db="UniProtKB">
        <authorList>
            <consortium name="Ensembl"/>
        </authorList>
    </citation>
    <scope>IDENTIFICATION</scope>
</reference>
<dbReference type="AlphaFoldDB" id="A0A803W0X3"/>
<dbReference type="SMART" id="SM01337">
    <property type="entry name" value="APC10"/>
    <property type="match status" value="1"/>
</dbReference>
<dbReference type="SUPFAM" id="SSF49785">
    <property type="entry name" value="Galactose-binding domain-like"/>
    <property type="match status" value="1"/>
</dbReference>
<reference evidence="2 3" key="1">
    <citation type="journal article" date="2012" name="Nature">
        <title>The genomic landscape of species divergence in Ficedula flycatchers.</title>
        <authorList>
            <person name="Ellegren H."/>
            <person name="Smeds L."/>
            <person name="Burri R."/>
            <person name="Olason P.I."/>
            <person name="Backstrom N."/>
            <person name="Kawakami T."/>
            <person name="Kunstner A."/>
            <person name="Makinen H."/>
            <person name="Nadachowska-Brzyska K."/>
            <person name="Qvarnstrom A."/>
            <person name="Uebbing S."/>
            <person name="Wolf J.B."/>
        </authorList>
    </citation>
    <scope>NUCLEOTIDE SEQUENCE [LARGE SCALE GENOMIC DNA]</scope>
</reference>
<dbReference type="InterPro" id="IPR008979">
    <property type="entry name" value="Galactose-bd-like_sf"/>
</dbReference>
<dbReference type="PANTHER" id="PTHR46654">
    <property type="entry name" value="E3 UBIQUITIN-PROTEIN LIGASE HECTD3"/>
    <property type="match status" value="1"/>
</dbReference>
<dbReference type="InterPro" id="IPR042469">
    <property type="entry name" value="HECTD3"/>
</dbReference>
<accession>A0A803W0X3</accession>
<dbReference type="Ensembl" id="ENSFALT00000024627.1">
    <property type="protein sequence ID" value="ENSFALP00000028629.1"/>
    <property type="gene ID" value="ENSFALG00000005142.2"/>
</dbReference>
<dbReference type="PROSITE" id="PS51284">
    <property type="entry name" value="DOC"/>
    <property type="match status" value="1"/>
</dbReference>
<sequence length="470" mass="53581">MRAGGEAPHQILGRLRFLLQCSECFRRAQALPPALCYVPREVQYKICKDPAAAAARSLLSVWDSPGPARGGKRAARATIEVRKGGCLRATGEEYCNGAGLWVKLSKEQLEEYTGTRGLEEGWVLAQRFGERGDKLVPVDSVQRIQCQHQTLGVDYRPAVRFVPPGWTYEHDMELGRFLYDHSEKRLQHVDCTKEHINSIEVSSHTEDCVAAHLTDKLTYTFWESSGPPGQHWVRLNMKKGAIVKRLWLMLDGQSNSYVPRRVAVYGGTLSRLQHLRTVLINENSYQNVCILRDMKTHMPVLEIRFLECRDQGYNVRLQGIKIMSFWEWDLILNADMFQPARLVRYPLLEGVDADVLYRRAVLIQRFVQLLESVLCYLIPLSEDSIGTFNALRSMKPFLLLSKQSEALIAHCLQSSESSAPHTLPKLYINRLLAQEHRANPALDPSCRNAVFTQLYDGLRSSKNNQPLDYR</sequence>
<protein>
    <recommendedName>
        <fullName evidence="1">DOC domain-containing protein</fullName>
    </recommendedName>
</protein>
<evidence type="ECO:0000313" key="3">
    <source>
        <dbReference type="Proteomes" id="UP000016665"/>
    </source>
</evidence>